<dbReference type="OrthoDB" id="1750606at2759"/>
<dbReference type="EMBL" id="JABWDY010042021">
    <property type="protein sequence ID" value="KAF5176960.1"/>
    <property type="molecule type" value="Genomic_DNA"/>
</dbReference>
<dbReference type="Proteomes" id="UP000554482">
    <property type="component" value="Unassembled WGS sequence"/>
</dbReference>
<organism evidence="2 3">
    <name type="scientific">Thalictrum thalictroides</name>
    <name type="common">Rue-anemone</name>
    <name type="synonym">Anemone thalictroides</name>
    <dbReference type="NCBI Taxonomy" id="46969"/>
    <lineage>
        <taxon>Eukaryota</taxon>
        <taxon>Viridiplantae</taxon>
        <taxon>Streptophyta</taxon>
        <taxon>Embryophyta</taxon>
        <taxon>Tracheophyta</taxon>
        <taxon>Spermatophyta</taxon>
        <taxon>Magnoliopsida</taxon>
        <taxon>Ranunculales</taxon>
        <taxon>Ranunculaceae</taxon>
        <taxon>Thalictroideae</taxon>
        <taxon>Thalictrum</taxon>
    </lineage>
</organism>
<protein>
    <submittedName>
        <fullName evidence="2">Uncharacterized protein</fullName>
    </submittedName>
</protein>
<gene>
    <name evidence="2" type="ORF">FRX31_033453</name>
</gene>
<evidence type="ECO:0000313" key="2">
    <source>
        <dbReference type="EMBL" id="KAF5176960.1"/>
    </source>
</evidence>
<feature type="compositionally biased region" description="Polar residues" evidence="1">
    <location>
        <begin position="68"/>
        <end position="79"/>
    </location>
</feature>
<dbReference type="AlphaFoldDB" id="A0A7J6UXP5"/>
<name>A0A7J6UXP5_THATH</name>
<comment type="caution">
    <text evidence="2">The sequence shown here is derived from an EMBL/GenBank/DDBJ whole genome shotgun (WGS) entry which is preliminary data.</text>
</comment>
<proteinExistence type="predicted"/>
<reference evidence="2 3" key="1">
    <citation type="submission" date="2020-06" db="EMBL/GenBank/DDBJ databases">
        <title>Transcriptomic and genomic resources for Thalictrum thalictroides and T. hernandezii: Facilitating candidate gene discovery in an emerging model plant lineage.</title>
        <authorList>
            <person name="Arias T."/>
            <person name="Riano-Pachon D.M."/>
            <person name="Di Stilio V.S."/>
        </authorList>
    </citation>
    <scope>NUCLEOTIDE SEQUENCE [LARGE SCALE GENOMIC DNA]</scope>
    <source>
        <strain evidence="3">cv. WT478/WT964</strain>
        <tissue evidence="2">Leaves</tissue>
    </source>
</reference>
<accession>A0A7J6UXP5</accession>
<feature type="region of interest" description="Disordered" evidence="1">
    <location>
        <begin position="33"/>
        <end position="82"/>
    </location>
</feature>
<evidence type="ECO:0000313" key="3">
    <source>
        <dbReference type="Proteomes" id="UP000554482"/>
    </source>
</evidence>
<sequence>MAQTQWQPTGEWKIIPLGKGFFMKVRLNDENKENFEQLRRPNRRGNNKNNKRNVGDKQVDLQDEDELQNSNTASTNEVCQQGKEGAIEEASNEEVNVMKETQSCWVAATNAVMVTPCSIFPEVNIVKEFQPTQILMRPASNLQTSNNFEVLVFEDNVQLESRVLMEPEEVLPK</sequence>
<evidence type="ECO:0000256" key="1">
    <source>
        <dbReference type="SAM" id="MobiDB-lite"/>
    </source>
</evidence>
<feature type="compositionally biased region" description="Basic residues" evidence="1">
    <location>
        <begin position="40"/>
        <end position="51"/>
    </location>
</feature>
<keyword evidence="3" id="KW-1185">Reference proteome</keyword>